<dbReference type="EMBL" id="JBHSAP010000009">
    <property type="protein sequence ID" value="MFC4076581.1"/>
    <property type="molecule type" value="Genomic_DNA"/>
</dbReference>
<accession>A0ABV8JCD1</accession>
<feature type="transmembrane region" description="Helical" evidence="1">
    <location>
        <begin position="41"/>
        <end position="58"/>
    </location>
</feature>
<proteinExistence type="predicted"/>
<sequence>MEGINEWLREIPLLSYLVILAMTAIIYKVAFARRLPVLKSLIVYMVLAIGCVLFWILFYLRFPILEILSVTVILIAIARIRMGISHRNDQTDKS</sequence>
<organism evidence="2 3">
    <name type="scientific">Salinithrix halophila</name>
    <dbReference type="NCBI Taxonomy" id="1485204"/>
    <lineage>
        <taxon>Bacteria</taxon>
        <taxon>Bacillati</taxon>
        <taxon>Bacillota</taxon>
        <taxon>Bacilli</taxon>
        <taxon>Bacillales</taxon>
        <taxon>Thermoactinomycetaceae</taxon>
        <taxon>Salinithrix</taxon>
    </lineage>
</organism>
<feature type="transmembrane region" description="Helical" evidence="1">
    <location>
        <begin position="64"/>
        <end position="84"/>
    </location>
</feature>
<dbReference type="RefSeq" id="WP_380703649.1">
    <property type="nucleotide sequence ID" value="NZ_JBHSAP010000009.1"/>
</dbReference>
<keyword evidence="1" id="KW-1133">Transmembrane helix</keyword>
<dbReference type="Proteomes" id="UP001595843">
    <property type="component" value="Unassembled WGS sequence"/>
</dbReference>
<keyword evidence="3" id="KW-1185">Reference proteome</keyword>
<comment type="caution">
    <text evidence="2">The sequence shown here is derived from an EMBL/GenBank/DDBJ whole genome shotgun (WGS) entry which is preliminary data.</text>
</comment>
<dbReference type="Pfam" id="PF14036">
    <property type="entry name" value="YlaH"/>
    <property type="match status" value="1"/>
</dbReference>
<keyword evidence="1" id="KW-0812">Transmembrane</keyword>
<dbReference type="InterPro" id="IPR025620">
    <property type="entry name" value="YlaH"/>
</dbReference>
<evidence type="ECO:0000313" key="3">
    <source>
        <dbReference type="Proteomes" id="UP001595843"/>
    </source>
</evidence>
<keyword evidence="1" id="KW-0472">Membrane</keyword>
<gene>
    <name evidence="2" type="ORF">ACFOUO_07120</name>
</gene>
<reference evidence="3" key="1">
    <citation type="journal article" date="2019" name="Int. J. Syst. Evol. Microbiol.">
        <title>The Global Catalogue of Microorganisms (GCM) 10K type strain sequencing project: providing services to taxonomists for standard genome sequencing and annotation.</title>
        <authorList>
            <consortium name="The Broad Institute Genomics Platform"/>
            <consortium name="The Broad Institute Genome Sequencing Center for Infectious Disease"/>
            <person name="Wu L."/>
            <person name="Ma J."/>
        </authorList>
    </citation>
    <scope>NUCLEOTIDE SEQUENCE [LARGE SCALE GENOMIC DNA]</scope>
    <source>
        <strain evidence="3">IBRC-M 10813</strain>
    </source>
</reference>
<evidence type="ECO:0000313" key="2">
    <source>
        <dbReference type="EMBL" id="MFC4076581.1"/>
    </source>
</evidence>
<protein>
    <submittedName>
        <fullName evidence="2">YlaH-like family protein</fullName>
    </submittedName>
</protein>
<evidence type="ECO:0000256" key="1">
    <source>
        <dbReference type="SAM" id="Phobius"/>
    </source>
</evidence>
<feature type="transmembrane region" description="Helical" evidence="1">
    <location>
        <begin position="12"/>
        <end position="29"/>
    </location>
</feature>
<name>A0ABV8JCD1_9BACL</name>